<dbReference type="PANTHER" id="PTHR43856:SF1">
    <property type="entry name" value="MITOCHONDRIAL CARDIOLIPIN HYDROLASE"/>
    <property type="match status" value="1"/>
</dbReference>
<name>A0A5B7YCT0_9ALTE</name>
<dbReference type="SMART" id="SM00155">
    <property type="entry name" value="PLDc"/>
    <property type="match status" value="2"/>
</dbReference>
<dbReference type="PANTHER" id="PTHR43856">
    <property type="entry name" value="CARDIOLIPIN HYDROLASE"/>
    <property type="match status" value="1"/>
</dbReference>
<evidence type="ECO:0000256" key="2">
    <source>
        <dbReference type="ARBA" id="ARBA00008664"/>
    </source>
</evidence>
<dbReference type="KEGG" id="salk:FBQ74_07650"/>
<keyword evidence="7" id="KW-0732">Signal</keyword>
<gene>
    <name evidence="9" type="ORF">FBQ74_07650</name>
</gene>
<comment type="catalytic activity">
    <reaction evidence="1">
        <text>a 1,2-diacyl-sn-glycero-3-phosphocholine + H2O = a 1,2-diacyl-sn-glycero-3-phosphate + choline + H(+)</text>
        <dbReference type="Rhea" id="RHEA:14445"/>
        <dbReference type="ChEBI" id="CHEBI:15354"/>
        <dbReference type="ChEBI" id="CHEBI:15377"/>
        <dbReference type="ChEBI" id="CHEBI:15378"/>
        <dbReference type="ChEBI" id="CHEBI:57643"/>
        <dbReference type="ChEBI" id="CHEBI:58608"/>
        <dbReference type="EC" id="3.1.4.4"/>
    </reaction>
</comment>
<dbReference type="GO" id="GO:0016891">
    <property type="term" value="F:RNA endonuclease activity producing 5'-phosphomonoesters, hydrolytic mechanism"/>
    <property type="evidence" value="ECO:0007669"/>
    <property type="project" value="TreeGrafter"/>
</dbReference>
<evidence type="ECO:0000313" key="9">
    <source>
        <dbReference type="EMBL" id="QCZ93368.1"/>
    </source>
</evidence>
<dbReference type="InterPro" id="IPR001736">
    <property type="entry name" value="PLipase_D/transphosphatidylase"/>
</dbReference>
<proteinExistence type="inferred from homology"/>
<dbReference type="GO" id="GO:0006793">
    <property type="term" value="P:phosphorus metabolic process"/>
    <property type="evidence" value="ECO:0007669"/>
    <property type="project" value="UniProtKB-ARBA"/>
</dbReference>
<dbReference type="Gene3D" id="1.10.150.320">
    <property type="entry name" value="Photosystem II 12 kDa extrinsic protein"/>
    <property type="match status" value="1"/>
</dbReference>
<keyword evidence="6" id="KW-0443">Lipid metabolism</keyword>
<dbReference type="OrthoDB" id="5294698at2"/>
<feature type="domain" description="PLD phosphodiesterase" evidence="8">
    <location>
        <begin position="123"/>
        <end position="150"/>
    </location>
</feature>
<dbReference type="Gene3D" id="3.30.870.10">
    <property type="entry name" value="Endonuclease Chain A"/>
    <property type="match status" value="2"/>
</dbReference>
<keyword evidence="5" id="KW-0442">Lipid degradation</keyword>
<evidence type="ECO:0000256" key="5">
    <source>
        <dbReference type="ARBA" id="ARBA00022963"/>
    </source>
</evidence>
<evidence type="ECO:0000313" key="10">
    <source>
        <dbReference type="Proteomes" id="UP000304912"/>
    </source>
</evidence>
<dbReference type="RefSeq" id="WP_139756113.1">
    <property type="nucleotide sequence ID" value="NZ_CP039852.1"/>
</dbReference>
<dbReference type="CDD" id="cd09116">
    <property type="entry name" value="PLDc_Nuc_like"/>
    <property type="match status" value="1"/>
</dbReference>
<protein>
    <recommendedName>
        <fullName evidence="3">phospholipase D</fullName>
        <ecNumber evidence="3">3.1.4.4</ecNumber>
    </recommendedName>
</protein>
<dbReference type="GO" id="GO:0004630">
    <property type="term" value="F:phospholipase D activity"/>
    <property type="evidence" value="ECO:0007669"/>
    <property type="project" value="UniProtKB-EC"/>
</dbReference>
<evidence type="ECO:0000256" key="6">
    <source>
        <dbReference type="ARBA" id="ARBA00023098"/>
    </source>
</evidence>
<evidence type="ECO:0000259" key="8">
    <source>
        <dbReference type="PROSITE" id="PS50035"/>
    </source>
</evidence>
<dbReference type="InterPro" id="IPR025202">
    <property type="entry name" value="PLD-like_dom"/>
</dbReference>
<evidence type="ECO:0000256" key="7">
    <source>
        <dbReference type="SAM" id="SignalP"/>
    </source>
</evidence>
<accession>A0A5B7YCT0</accession>
<dbReference type="Proteomes" id="UP000304912">
    <property type="component" value="Chromosome"/>
</dbReference>
<dbReference type="EC" id="3.1.4.4" evidence="3"/>
<dbReference type="GO" id="GO:0016042">
    <property type="term" value="P:lipid catabolic process"/>
    <property type="evidence" value="ECO:0007669"/>
    <property type="project" value="UniProtKB-KW"/>
</dbReference>
<dbReference type="EMBL" id="CP039852">
    <property type="protein sequence ID" value="QCZ93368.1"/>
    <property type="molecule type" value="Genomic_DNA"/>
</dbReference>
<keyword evidence="4" id="KW-0378">Hydrolase</keyword>
<evidence type="ECO:0000256" key="1">
    <source>
        <dbReference type="ARBA" id="ARBA00000798"/>
    </source>
</evidence>
<dbReference type="PROSITE" id="PS50035">
    <property type="entry name" value="PLD"/>
    <property type="match status" value="1"/>
</dbReference>
<dbReference type="Pfam" id="PF13091">
    <property type="entry name" value="PLDc_2"/>
    <property type="match status" value="2"/>
</dbReference>
<dbReference type="AlphaFoldDB" id="A0A5B7YCT0"/>
<sequence>MRNIPLKKTLFTCTFGLLFAPAVHADDIQVYFNAQVNPPAIQANLESKIVALINQSQQTLDIAVYDMDLPGVATAIVDAKDRGVSVRVITDNDNTGAENQEAYSILSNGNVPFIDDTADNSAGSGLQHNKLIVVDGRYVLAGSTNFTQSGIHGDLDAEGNLISDGNDNHILVIDSIELAREVTTQMDLMWGDGPGGLSDSLFGLSKPDHALTTVYTTNDNIRIDVQFTPQSASNYQGSGIDTTVGFVSAGLSEIDIAQFVISAQDIADAAEVPNNSGAVVRGIGDSSFFYRYYSEFQDMLGNTVLKDDGTEEVDSFTGATNNPWEIPADMRVASHLQGGDKWHHKYIRVDDKVLTGSHNASGAGSFTNDETILIIHDAQTAAKFKGHFDLAFCLSGSEQNCTETTFQGGTWEGVTFSGEEVASVLDIVNNATMQQLDIDAAMNKRTAENIISARPIADMDQLEAVPYVGNAAMTDLYDYMPAWEAL</sequence>
<organism evidence="9 10">
    <name type="scientific">Salinimonas iocasae</name>
    <dbReference type="NCBI Taxonomy" id="2572577"/>
    <lineage>
        <taxon>Bacteria</taxon>
        <taxon>Pseudomonadati</taxon>
        <taxon>Pseudomonadota</taxon>
        <taxon>Gammaproteobacteria</taxon>
        <taxon>Alteromonadales</taxon>
        <taxon>Alteromonadaceae</taxon>
        <taxon>Alteromonas/Salinimonas group</taxon>
        <taxon>Salinimonas</taxon>
    </lineage>
</organism>
<feature type="chain" id="PRO_5022918409" description="phospholipase D" evidence="7">
    <location>
        <begin position="26"/>
        <end position="486"/>
    </location>
</feature>
<evidence type="ECO:0000256" key="4">
    <source>
        <dbReference type="ARBA" id="ARBA00022801"/>
    </source>
</evidence>
<feature type="signal peptide" evidence="7">
    <location>
        <begin position="1"/>
        <end position="25"/>
    </location>
</feature>
<evidence type="ECO:0000256" key="3">
    <source>
        <dbReference type="ARBA" id="ARBA00012027"/>
    </source>
</evidence>
<dbReference type="SUPFAM" id="SSF56024">
    <property type="entry name" value="Phospholipase D/nuclease"/>
    <property type="match status" value="2"/>
</dbReference>
<comment type="similarity">
    <text evidence="2">Belongs to the phospholipase D family.</text>
</comment>
<reference evidence="9 10" key="1">
    <citation type="submission" date="2019-04" db="EMBL/GenBank/DDBJ databases">
        <title>Salinimonas iocasae sp. nov., a halophilic bacterium isolated from the outer tube casing of tubeworms in Okinawa Trough.</title>
        <authorList>
            <person name="Zhang H."/>
            <person name="Wang H."/>
            <person name="Li C."/>
        </authorList>
    </citation>
    <scope>NUCLEOTIDE SEQUENCE [LARGE SCALE GENOMIC DNA]</scope>
    <source>
        <strain evidence="9 10">KX18D6</strain>
    </source>
</reference>
<keyword evidence="10" id="KW-1185">Reference proteome</keyword>
<dbReference type="InterPro" id="IPR051406">
    <property type="entry name" value="PLD_domain"/>
</dbReference>